<proteinExistence type="predicted"/>
<dbReference type="NCBIfam" id="NF047435">
    <property type="entry name" value="LA_2272_fam_lipo"/>
    <property type="match status" value="1"/>
</dbReference>
<name>A0A828Z971_9LEPT</name>
<sequence length="221" mass="24453">MIKNGIKYRMKKFVFYALFLFIVLISLFDCGVALTPKLTAKLPPETETEVLRFNVFHGEIENLYGLNLGIVNIIKDRLIGAQIGLLNSADSKNRKKNIGLQVGILNNSDSNYYGLKLGIFNVEIFRLGDSMPGSEVEKDREKIGAVLSIGLFNATQGFVNVGIFSGGSVFNLGIVNFGASGFNLGIVNFGEERQFQIGFLNVCPKNRVVRFMLIANYCTSF</sequence>
<dbReference type="EMBL" id="AFLV02000003">
    <property type="protein sequence ID" value="EKR66487.1"/>
    <property type="molecule type" value="Genomic_DNA"/>
</dbReference>
<dbReference type="NCBIfam" id="NF047436">
    <property type="entry name" value="LA_2272_repeat"/>
    <property type="match status" value="1"/>
</dbReference>
<evidence type="ECO:0000313" key="1">
    <source>
        <dbReference type="EMBL" id="EKR66487.1"/>
    </source>
</evidence>
<comment type="caution">
    <text evidence="1">The sequence shown here is derived from an EMBL/GenBank/DDBJ whole genome shotgun (WGS) entry which is preliminary data.</text>
</comment>
<gene>
    <name evidence="1" type="ORF">LEP1GSC036_3461</name>
</gene>
<organism evidence="1 2">
    <name type="scientific">Leptospira weilii str. 2006001853</name>
    <dbReference type="NCBI Taxonomy" id="1001589"/>
    <lineage>
        <taxon>Bacteria</taxon>
        <taxon>Pseudomonadati</taxon>
        <taxon>Spirochaetota</taxon>
        <taxon>Spirochaetia</taxon>
        <taxon>Leptospirales</taxon>
        <taxon>Leptospiraceae</taxon>
        <taxon>Leptospira</taxon>
    </lineage>
</organism>
<evidence type="ECO:0000313" key="2">
    <source>
        <dbReference type="Proteomes" id="UP000001338"/>
    </source>
</evidence>
<dbReference type="Proteomes" id="UP000001338">
    <property type="component" value="Unassembled WGS sequence"/>
</dbReference>
<protein>
    <recommendedName>
        <fullName evidence="3">Lipoprotein</fullName>
    </recommendedName>
</protein>
<accession>A0A828Z971</accession>
<evidence type="ECO:0008006" key="3">
    <source>
        <dbReference type="Google" id="ProtNLM"/>
    </source>
</evidence>
<dbReference type="AlphaFoldDB" id="A0A828Z971"/>
<reference evidence="1 2" key="1">
    <citation type="submission" date="2012-10" db="EMBL/GenBank/DDBJ databases">
        <authorList>
            <person name="Harkins D.M."/>
            <person name="Durkin A.S."/>
            <person name="Brinkac L.M."/>
            <person name="Haft D.H."/>
            <person name="Selengut J.D."/>
            <person name="Sanka R."/>
            <person name="DePew J."/>
            <person name="Purushe J."/>
            <person name="Whelen A.C."/>
            <person name="Vinetz J.M."/>
            <person name="Sutton G.G."/>
            <person name="Nierman W.C."/>
            <person name="Fouts D.E."/>
        </authorList>
    </citation>
    <scope>NUCLEOTIDE SEQUENCE [LARGE SCALE GENOMIC DNA]</scope>
    <source>
        <strain evidence="1 2">2006001853</strain>
    </source>
</reference>
<dbReference type="InterPro" id="IPR058093">
    <property type="entry name" value="LA_2272-like"/>
</dbReference>